<dbReference type="Pfam" id="PF14645">
    <property type="entry name" value="Chibby"/>
    <property type="match status" value="1"/>
</dbReference>
<feature type="coiled-coil region" evidence="1">
    <location>
        <begin position="71"/>
        <end position="105"/>
    </location>
</feature>
<gene>
    <name evidence="3" type="primary">Cby</name>
</gene>
<proteinExistence type="predicted"/>
<dbReference type="CTD" id="12420"/>
<keyword evidence="1" id="KW-0175">Coiled coil</keyword>
<dbReference type="PANTHER" id="PTHR21533:SF19">
    <property type="entry name" value="LEUCINE-RICH PROTEIN"/>
    <property type="match status" value="1"/>
</dbReference>
<dbReference type="CDD" id="cd07429">
    <property type="entry name" value="Cby_like"/>
    <property type="match status" value="1"/>
</dbReference>
<reference evidence="3" key="1">
    <citation type="submission" date="2025-08" db="UniProtKB">
        <authorList>
            <consortium name="RefSeq"/>
        </authorList>
    </citation>
    <scope>IDENTIFICATION</scope>
    <source>
        <strain evidence="3">USDA-PBARC FA_bdor</strain>
        <tissue evidence="3">Whole organism</tissue>
    </source>
</reference>
<evidence type="ECO:0000256" key="1">
    <source>
        <dbReference type="SAM" id="Coils"/>
    </source>
</evidence>
<dbReference type="AlphaFoldDB" id="A0A9R1TCU8"/>
<protein>
    <submittedName>
        <fullName evidence="3">Protein chibby homolog 1</fullName>
    </submittedName>
</protein>
<dbReference type="Proteomes" id="UP000694866">
    <property type="component" value="Unplaced"/>
</dbReference>
<organism evidence="2 3">
    <name type="scientific">Fopius arisanus</name>
    <dbReference type="NCBI Taxonomy" id="64838"/>
    <lineage>
        <taxon>Eukaryota</taxon>
        <taxon>Metazoa</taxon>
        <taxon>Ecdysozoa</taxon>
        <taxon>Arthropoda</taxon>
        <taxon>Hexapoda</taxon>
        <taxon>Insecta</taxon>
        <taxon>Pterygota</taxon>
        <taxon>Neoptera</taxon>
        <taxon>Endopterygota</taxon>
        <taxon>Hymenoptera</taxon>
        <taxon>Apocrita</taxon>
        <taxon>Ichneumonoidea</taxon>
        <taxon>Braconidae</taxon>
        <taxon>Opiinae</taxon>
        <taxon>Fopius</taxon>
    </lineage>
</organism>
<dbReference type="PANTHER" id="PTHR21533">
    <property type="entry name" value="LEUCINE-RICH PROTEIN"/>
    <property type="match status" value="1"/>
</dbReference>
<dbReference type="OrthoDB" id="2145765at2759"/>
<name>A0A9R1TCU8_9HYME</name>
<dbReference type="GeneID" id="105268834"/>
<sequence length="132" mass="15264">MLMNKMPFFTNKFSPKKTPIRKASISLANKDLSPKRIERELGSDIGSIRIRLGEQEATFDGGNWIPETGKVGGTFRENEKLKKEVRRLEEENNLLKIKFDLLLDMITETTVEAEHQKGEIDTLKKQLSRFRK</sequence>
<evidence type="ECO:0000313" key="3">
    <source>
        <dbReference type="RefSeq" id="XP_011306984.1"/>
    </source>
</evidence>
<dbReference type="RefSeq" id="XP_011306984.1">
    <property type="nucleotide sequence ID" value="XM_011308682.1"/>
</dbReference>
<evidence type="ECO:0000313" key="2">
    <source>
        <dbReference type="Proteomes" id="UP000694866"/>
    </source>
</evidence>
<accession>A0A9R1TCU8</accession>
<dbReference type="InterPro" id="IPR028118">
    <property type="entry name" value="Chibby_fam"/>
</dbReference>
<dbReference type="KEGG" id="fas:105268834"/>
<keyword evidence="2" id="KW-1185">Reference proteome</keyword>